<dbReference type="Proteomes" id="UP000713222">
    <property type="component" value="Unassembled WGS sequence"/>
</dbReference>
<name>A0A964V5S3_9PROT</name>
<dbReference type="EMBL" id="RGET01000212">
    <property type="protein sequence ID" value="NBN88644.1"/>
    <property type="molecule type" value="Genomic_DNA"/>
</dbReference>
<evidence type="ECO:0000313" key="2">
    <source>
        <dbReference type="Proteomes" id="UP000713222"/>
    </source>
</evidence>
<organism evidence="1 2">
    <name type="scientific">Candidatus Fonsibacter lacus</name>
    <dbReference type="NCBI Taxonomy" id="2576439"/>
    <lineage>
        <taxon>Bacteria</taxon>
        <taxon>Pseudomonadati</taxon>
        <taxon>Pseudomonadota</taxon>
        <taxon>Alphaproteobacteria</taxon>
        <taxon>Candidatus Pelagibacterales</taxon>
        <taxon>Candidatus Pelagibacterales incertae sedis</taxon>
        <taxon>Candidatus Fonsibacter</taxon>
    </lineage>
</organism>
<reference evidence="1" key="1">
    <citation type="submission" date="2018-10" db="EMBL/GenBank/DDBJ databases">
        <title>Iterative Subtractive Binning of Freshwater Chronoseries Metagenomes Recovers Nearly Complete Genomes from over Four Hundred Novel Species.</title>
        <authorList>
            <person name="Rodriguez-R L.M."/>
            <person name="Tsementzi D."/>
            <person name="Luo C."/>
            <person name="Konstantinidis K.T."/>
        </authorList>
    </citation>
    <scope>NUCLEOTIDE SEQUENCE</scope>
    <source>
        <strain evidence="1">WB7_6_001</strain>
    </source>
</reference>
<gene>
    <name evidence="1" type="ORF">EBV32_06115</name>
</gene>
<evidence type="ECO:0000313" key="1">
    <source>
        <dbReference type="EMBL" id="NBN88644.1"/>
    </source>
</evidence>
<proteinExistence type="predicted"/>
<protein>
    <submittedName>
        <fullName evidence="1">Uncharacterized protein</fullName>
    </submittedName>
</protein>
<dbReference type="AlphaFoldDB" id="A0A964V5S3"/>
<comment type="caution">
    <text evidence="1">The sequence shown here is derived from an EMBL/GenBank/DDBJ whole genome shotgun (WGS) entry which is preliminary data.</text>
</comment>
<sequence length="72" mass="8142">MKTEKLNIKEGQKISFLVTDYRMEPAISKLVTRKVQHISYDCGKNVIGYLVNQTGCGSGYETIYPEKVISVK</sequence>
<accession>A0A964V5S3</accession>